<evidence type="ECO:0000313" key="2">
    <source>
        <dbReference type="Proteomes" id="UP001497535"/>
    </source>
</evidence>
<reference evidence="1" key="1">
    <citation type="submission" date="2023-11" db="EMBL/GenBank/DDBJ databases">
        <authorList>
            <person name="Poullet M."/>
        </authorList>
    </citation>
    <scope>NUCLEOTIDE SEQUENCE</scope>
    <source>
        <strain evidence="1">E1834</strain>
    </source>
</reference>
<proteinExistence type="predicted"/>
<gene>
    <name evidence="1" type="ORF">MENTE1834_LOCUS2955</name>
</gene>
<accession>A0ACB0XSF1</accession>
<dbReference type="Proteomes" id="UP001497535">
    <property type="component" value="Unassembled WGS sequence"/>
</dbReference>
<protein>
    <submittedName>
        <fullName evidence="1">Uncharacterized protein</fullName>
    </submittedName>
</protein>
<sequence length="109" mass="13392">MFNLPIEIKLDLLKCLNFDQLFNFRLSNFYFNEFVNKNEEILARKEFYSIRIERYWDGREYTPIGDKVIELDFKFGYFLDYKLDDQLIGKVNYNELLNFLMRGEFNEII</sequence>
<name>A0ACB0XSF1_MELEN</name>
<comment type="caution">
    <text evidence="1">The sequence shown here is derived from an EMBL/GenBank/DDBJ whole genome shotgun (WGS) entry which is preliminary data.</text>
</comment>
<evidence type="ECO:0000313" key="1">
    <source>
        <dbReference type="EMBL" id="CAK5015259.1"/>
    </source>
</evidence>
<organism evidence="1 2">
    <name type="scientific">Meloidogyne enterolobii</name>
    <name type="common">Root-knot nematode worm</name>
    <name type="synonym">Meloidogyne mayaguensis</name>
    <dbReference type="NCBI Taxonomy" id="390850"/>
    <lineage>
        <taxon>Eukaryota</taxon>
        <taxon>Metazoa</taxon>
        <taxon>Ecdysozoa</taxon>
        <taxon>Nematoda</taxon>
        <taxon>Chromadorea</taxon>
        <taxon>Rhabditida</taxon>
        <taxon>Tylenchina</taxon>
        <taxon>Tylenchomorpha</taxon>
        <taxon>Tylenchoidea</taxon>
        <taxon>Meloidogynidae</taxon>
        <taxon>Meloidogyninae</taxon>
        <taxon>Meloidogyne</taxon>
    </lineage>
</organism>
<dbReference type="EMBL" id="CAVMJV010000002">
    <property type="protein sequence ID" value="CAK5015259.1"/>
    <property type="molecule type" value="Genomic_DNA"/>
</dbReference>
<keyword evidence="2" id="KW-1185">Reference proteome</keyword>